<comment type="similarity">
    <text evidence="2">Belongs to the cation transport ATPase (P-type) (TC 3.A.3) family. Type IIIA subfamily.</text>
</comment>
<dbReference type="EMBL" id="MGAQ01000004">
    <property type="protein sequence ID" value="OGK51172.1"/>
    <property type="molecule type" value="Genomic_DNA"/>
</dbReference>
<evidence type="ECO:0000313" key="20">
    <source>
        <dbReference type="Proteomes" id="UP000178558"/>
    </source>
</evidence>
<feature type="transmembrane region" description="Helical" evidence="17">
    <location>
        <begin position="747"/>
        <end position="765"/>
    </location>
</feature>
<dbReference type="SFLD" id="SFLDF00027">
    <property type="entry name" value="p-type_atpase"/>
    <property type="match status" value="1"/>
</dbReference>
<dbReference type="Proteomes" id="UP000178558">
    <property type="component" value="Unassembled WGS sequence"/>
</dbReference>
<feature type="transmembrane region" description="Helical" evidence="17">
    <location>
        <begin position="212"/>
        <end position="231"/>
    </location>
</feature>
<dbReference type="SUPFAM" id="SSF81653">
    <property type="entry name" value="Calcium ATPase, transduction domain A"/>
    <property type="match status" value="1"/>
</dbReference>
<protein>
    <recommendedName>
        <fullName evidence="3">P-type Cu(+) transporter</fullName>
        <ecNumber evidence="3">7.2.2.8</ecNumber>
    </recommendedName>
</protein>
<feature type="transmembrane region" description="Helical" evidence="17">
    <location>
        <begin position="713"/>
        <end position="735"/>
    </location>
</feature>
<evidence type="ECO:0000256" key="12">
    <source>
        <dbReference type="ARBA" id="ARBA00022989"/>
    </source>
</evidence>
<evidence type="ECO:0000256" key="16">
    <source>
        <dbReference type="ARBA" id="ARBA00049289"/>
    </source>
</evidence>
<dbReference type="Pfam" id="PF00689">
    <property type="entry name" value="Cation_ATPase_C"/>
    <property type="match status" value="1"/>
</dbReference>
<dbReference type="Pfam" id="PF00690">
    <property type="entry name" value="Cation_ATPase_N"/>
    <property type="match status" value="1"/>
</dbReference>
<feature type="transmembrane region" description="Helical" evidence="17">
    <location>
        <begin position="813"/>
        <end position="833"/>
    </location>
</feature>
<dbReference type="InterPro" id="IPR008250">
    <property type="entry name" value="ATPase_P-typ_transduc_dom_A_sf"/>
</dbReference>
<dbReference type="GO" id="GO:0005524">
    <property type="term" value="F:ATP binding"/>
    <property type="evidence" value="ECO:0007669"/>
    <property type="project" value="UniProtKB-KW"/>
</dbReference>
<feature type="domain" description="Cation-transporting P-type ATPase N-terminal" evidence="18">
    <location>
        <begin position="2"/>
        <end position="57"/>
    </location>
</feature>
<evidence type="ECO:0000256" key="4">
    <source>
        <dbReference type="ARBA" id="ARBA00022448"/>
    </source>
</evidence>
<evidence type="ECO:0000256" key="7">
    <source>
        <dbReference type="ARBA" id="ARBA00022723"/>
    </source>
</evidence>
<dbReference type="InterPro" id="IPR006068">
    <property type="entry name" value="ATPase_P-typ_cation-transptr_C"/>
</dbReference>
<evidence type="ECO:0000256" key="5">
    <source>
        <dbReference type="ARBA" id="ARBA00022553"/>
    </source>
</evidence>
<dbReference type="SFLD" id="SFLDS00003">
    <property type="entry name" value="Haloacid_Dehalogenase"/>
    <property type="match status" value="1"/>
</dbReference>
<dbReference type="Gene3D" id="3.40.1110.10">
    <property type="entry name" value="Calcium-transporting ATPase, cytoplasmic domain N"/>
    <property type="match status" value="1"/>
</dbReference>
<dbReference type="GO" id="GO:0012505">
    <property type="term" value="C:endomembrane system"/>
    <property type="evidence" value="ECO:0007669"/>
    <property type="project" value="UniProtKB-SubCell"/>
</dbReference>
<keyword evidence="15 17" id="KW-0472">Membrane</keyword>
<keyword evidence="9" id="KW-0187">Copper transport</keyword>
<evidence type="ECO:0000256" key="14">
    <source>
        <dbReference type="ARBA" id="ARBA00023065"/>
    </source>
</evidence>
<dbReference type="GO" id="GO:0016887">
    <property type="term" value="F:ATP hydrolysis activity"/>
    <property type="evidence" value="ECO:0007669"/>
    <property type="project" value="InterPro"/>
</dbReference>
<dbReference type="Gene3D" id="1.20.1110.10">
    <property type="entry name" value="Calcium-transporting ATPase, transmembrane domain"/>
    <property type="match status" value="1"/>
</dbReference>
<dbReference type="Pfam" id="PF00122">
    <property type="entry name" value="E1-E2_ATPase"/>
    <property type="match status" value="1"/>
</dbReference>
<evidence type="ECO:0000256" key="1">
    <source>
        <dbReference type="ARBA" id="ARBA00004127"/>
    </source>
</evidence>
<dbReference type="InterPro" id="IPR023214">
    <property type="entry name" value="HAD_sf"/>
</dbReference>
<dbReference type="SUPFAM" id="SSF81660">
    <property type="entry name" value="Metal cation-transporting ATPase, ATP-binding domain N"/>
    <property type="match status" value="1"/>
</dbReference>
<dbReference type="GO" id="GO:0016020">
    <property type="term" value="C:membrane"/>
    <property type="evidence" value="ECO:0007669"/>
    <property type="project" value="InterPro"/>
</dbReference>
<evidence type="ECO:0000256" key="2">
    <source>
        <dbReference type="ARBA" id="ARBA00008804"/>
    </source>
</evidence>
<evidence type="ECO:0000256" key="3">
    <source>
        <dbReference type="ARBA" id="ARBA00012517"/>
    </source>
</evidence>
<dbReference type="AlphaFoldDB" id="A0A1F7J6C8"/>
<evidence type="ECO:0000313" key="19">
    <source>
        <dbReference type="EMBL" id="OGK51172.1"/>
    </source>
</evidence>
<evidence type="ECO:0000256" key="11">
    <source>
        <dbReference type="ARBA" id="ARBA00022967"/>
    </source>
</evidence>
<dbReference type="PRINTS" id="PR00119">
    <property type="entry name" value="CATATPASE"/>
</dbReference>
<evidence type="ECO:0000256" key="8">
    <source>
        <dbReference type="ARBA" id="ARBA00022741"/>
    </source>
</evidence>
<dbReference type="InterPro" id="IPR023299">
    <property type="entry name" value="ATPase_P-typ_cyto_dom_N"/>
</dbReference>
<dbReference type="SUPFAM" id="SSF56784">
    <property type="entry name" value="HAD-like"/>
    <property type="match status" value="1"/>
</dbReference>
<evidence type="ECO:0000256" key="13">
    <source>
        <dbReference type="ARBA" id="ARBA00023008"/>
    </source>
</evidence>
<comment type="caution">
    <text evidence="19">The sequence shown here is derived from an EMBL/GenBank/DDBJ whole genome shotgun (WGS) entry which is preliminary data.</text>
</comment>
<dbReference type="GO" id="GO:0046872">
    <property type="term" value="F:metal ion binding"/>
    <property type="evidence" value="ECO:0007669"/>
    <property type="project" value="UniProtKB-KW"/>
</dbReference>
<keyword evidence="5" id="KW-0597">Phosphoprotein</keyword>
<dbReference type="FunFam" id="2.70.150.10:FF:000042">
    <property type="entry name" value="Plasma membrane ATPase"/>
    <property type="match status" value="1"/>
</dbReference>
<feature type="transmembrane region" description="Helical" evidence="17">
    <location>
        <begin position="643"/>
        <end position="665"/>
    </location>
</feature>
<keyword evidence="4" id="KW-0813">Transport</keyword>
<evidence type="ECO:0000256" key="17">
    <source>
        <dbReference type="SAM" id="Phobius"/>
    </source>
</evidence>
<evidence type="ECO:0000256" key="9">
    <source>
        <dbReference type="ARBA" id="ARBA00022796"/>
    </source>
</evidence>
<dbReference type="Gene3D" id="2.70.150.10">
    <property type="entry name" value="Calcium-transporting ATPase, cytoplasmic transduction domain A"/>
    <property type="match status" value="1"/>
</dbReference>
<comment type="catalytic activity">
    <reaction evidence="16">
        <text>Cu(+)(in) + ATP + H2O = Cu(+)(out) + ADP + phosphate + H(+)</text>
        <dbReference type="Rhea" id="RHEA:25792"/>
        <dbReference type="ChEBI" id="CHEBI:15377"/>
        <dbReference type="ChEBI" id="CHEBI:15378"/>
        <dbReference type="ChEBI" id="CHEBI:30616"/>
        <dbReference type="ChEBI" id="CHEBI:43474"/>
        <dbReference type="ChEBI" id="CHEBI:49552"/>
        <dbReference type="ChEBI" id="CHEBI:456216"/>
        <dbReference type="EC" id="7.2.2.8"/>
    </reaction>
</comment>
<dbReference type="EC" id="7.2.2.8" evidence="3"/>
<gene>
    <name evidence="19" type="ORF">A3B50_04370</name>
</gene>
<evidence type="ECO:0000256" key="6">
    <source>
        <dbReference type="ARBA" id="ARBA00022692"/>
    </source>
</evidence>
<keyword evidence="6 17" id="KW-0812">Transmembrane</keyword>
<dbReference type="InterPro" id="IPR044492">
    <property type="entry name" value="P_typ_ATPase_HD_dom"/>
</dbReference>
<dbReference type="PRINTS" id="PR00120">
    <property type="entry name" value="HATPASE"/>
</dbReference>
<dbReference type="FunFam" id="3.40.50.1000:FF:000144">
    <property type="entry name" value="copper-transporting ATPase 1 isoform X2"/>
    <property type="match status" value="1"/>
</dbReference>
<dbReference type="SFLD" id="SFLDG00002">
    <property type="entry name" value="C1.7:_P-type_atpase_like"/>
    <property type="match status" value="1"/>
</dbReference>
<keyword evidence="11" id="KW-1278">Translocase</keyword>
<accession>A0A1F7J6C8</accession>
<dbReference type="PROSITE" id="PS00154">
    <property type="entry name" value="ATPASE_E1_E2"/>
    <property type="match status" value="1"/>
</dbReference>
<dbReference type="InterPro" id="IPR023298">
    <property type="entry name" value="ATPase_P-typ_TM_dom_sf"/>
</dbReference>
<keyword evidence="7" id="KW-0479">Metal-binding</keyword>
<proteinExistence type="inferred from homology"/>
<reference evidence="19 20" key="1">
    <citation type="journal article" date="2016" name="Nat. Commun.">
        <title>Thousands of microbial genomes shed light on interconnected biogeochemical processes in an aquifer system.</title>
        <authorList>
            <person name="Anantharaman K."/>
            <person name="Brown C.T."/>
            <person name="Hug L.A."/>
            <person name="Sharon I."/>
            <person name="Castelle C.J."/>
            <person name="Probst A.J."/>
            <person name="Thomas B.C."/>
            <person name="Singh A."/>
            <person name="Wilkins M.J."/>
            <person name="Karaoz U."/>
            <person name="Brodie E.L."/>
            <person name="Williams K.H."/>
            <person name="Hubbard S.S."/>
            <person name="Banfield J.F."/>
        </authorList>
    </citation>
    <scope>NUCLEOTIDE SEQUENCE [LARGE SCALE GENOMIC DNA]</scope>
</reference>
<keyword evidence="14" id="KW-0406">Ion transport</keyword>
<dbReference type="InterPro" id="IPR004014">
    <property type="entry name" value="ATPase_P-typ_cation-transptr_N"/>
</dbReference>
<dbReference type="PANTHER" id="PTHR42861">
    <property type="entry name" value="CALCIUM-TRANSPORTING ATPASE"/>
    <property type="match status" value="1"/>
</dbReference>
<keyword evidence="13" id="KW-0186">Copper</keyword>
<organism evidence="19 20">
    <name type="scientific">Candidatus Roizmanbacteria bacterium RIFCSPLOWO2_01_FULL_40_42</name>
    <dbReference type="NCBI Taxonomy" id="1802066"/>
    <lineage>
        <taxon>Bacteria</taxon>
        <taxon>Candidatus Roizmaniibacteriota</taxon>
    </lineage>
</organism>
<dbReference type="Pfam" id="PF13246">
    <property type="entry name" value="Cation_ATPase"/>
    <property type="match status" value="1"/>
</dbReference>
<dbReference type="InterPro" id="IPR059000">
    <property type="entry name" value="ATPase_P-type_domA"/>
</dbReference>
<dbReference type="NCBIfam" id="TIGR01494">
    <property type="entry name" value="ATPase_P-type"/>
    <property type="match status" value="2"/>
</dbReference>
<feature type="transmembrane region" description="Helical" evidence="17">
    <location>
        <begin position="777"/>
        <end position="801"/>
    </location>
</feature>
<dbReference type="InterPro" id="IPR018303">
    <property type="entry name" value="ATPase_P-typ_P_site"/>
</dbReference>
<feature type="transmembrane region" description="Helical" evidence="17">
    <location>
        <begin position="33"/>
        <end position="55"/>
    </location>
</feature>
<dbReference type="InterPro" id="IPR001757">
    <property type="entry name" value="P_typ_ATPase"/>
</dbReference>
<dbReference type="InterPro" id="IPR036412">
    <property type="entry name" value="HAD-like_sf"/>
</dbReference>
<sequence>MKGLTTSEAAARLKEFGLNVITSQKRKNLFNKFWELLADFFSLLLLAAAVISLIFGHTLDGVLIIAVVLLNLLFGLYQEKKAEEAIKLLVKFSATKTRVIRDGHEQEIESSFLVPGDFVVVDEGSKLPADGEIFETKHFEVNESALTGESFPITKTKGDKVFMGTIVAKGRATVRIQTTGMNTEFGKITARLAEVEETKSPLQKKLANLSKVIGIIGILMSAGVFGLSVLVGMPQYLAFLLAVSLAVAIVPEGLPAVMTMTLAIGVREMTKKKAIVRQLSSIEAIGNITLIATDKTGTITSNQMDIDQIYVDGKIYTNKNLPEKSNHPFNKLILDGILCSTASLVKIKDHGKFDVLGDPTEGSILLTAQKKGYEIQKIREEWKVLDESAFDSEKKRMAVKVKRNNELYTFVKGSPEALLKLSNSIQIGEQKELLTEKRKKEIEGILAKWAKHGYRLLAFGVKEDEEKGMISFSPMYTFLGIVAIHDPIRPEVTEAIQKAKKAGIEVVMITGDNEKTAEAIGKQAGLLVEGDEILLGEQIGQYSDDELMKLLPRVRIFARTTPFDKDRIVSLYQKLGHVVAVTGDGVNDAIALKRADVGIAMGQEGTDVARETADMVLADDNFATIVNAIEEGRSIIKKLKNATTYLFSTNFSEVLALTIGLAIGIPSIFTAIQILFINLIGDGMPSLALAFSPKDEDIMNKPPEKEIEIVDKYDKIFIIGVGATAAGLVLAGYFLLKGNSEIEGKTIAFAILAMIQSFVLIDLWVSHKSIRKGLRSLFSPVFLVAFLLPIFSMFIIVHVPFLTKVFEISTLSTVQFLQALGISSLVLLGIKIVKIFSRKEQIV</sequence>
<feature type="transmembrane region" description="Helical" evidence="17">
    <location>
        <begin position="237"/>
        <end position="264"/>
    </location>
</feature>
<dbReference type="SUPFAM" id="SSF81665">
    <property type="entry name" value="Calcium ATPase, transmembrane domain M"/>
    <property type="match status" value="1"/>
</dbReference>
<feature type="transmembrane region" description="Helical" evidence="17">
    <location>
        <begin position="61"/>
        <end position="77"/>
    </location>
</feature>
<keyword evidence="10" id="KW-0067">ATP-binding</keyword>
<keyword evidence="12 17" id="KW-1133">Transmembrane helix</keyword>
<keyword evidence="8" id="KW-0547">Nucleotide-binding</keyword>
<evidence type="ECO:0000256" key="15">
    <source>
        <dbReference type="ARBA" id="ARBA00023136"/>
    </source>
</evidence>
<name>A0A1F7J6C8_9BACT</name>
<feature type="transmembrane region" description="Helical" evidence="17">
    <location>
        <begin position="671"/>
        <end position="692"/>
    </location>
</feature>
<dbReference type="Gene3D" id="3.40.50.1000">
    <property type="entry name" value="HAD superfamily/HAD-like"/>
    <property type="match status" value="1"/>
</dbReference>
<evidence type="ECO:0000256" key="10">
    <source>
        <dbReference type="ARBA" id="ARBA00022840"/>
    </source>
</evidence>
<dbReference type="SMART" id="SM00831">
    <property type="entry name" value="Cation_ATPase_N"/>
    <property type="match status" value="1"/>
</dbReference>
<evidence type="ECO:0000259" key="18">
    <source>
        <dbReference type="SMART" id="SM00831"/>
    </source>
</evidence>
<dbReference type="GO" id="GO:0140581">
    <property type="term" value="F:P-type monovalent copper transporter activity"/>
    <property type="evidence" value="ECO:0007669"/>
    <property type="project" value="UniProtKB-EC"/>
</dbReference>
<comment type="subcellular location">
    <subcellularLocation>
        <location evidence="1">Endomembrane system</location>
        <topology evidence="1">Multi-pass membrane protein</topology>
    </subcellularLocation>
</comment>